<keyword evidence="2" id="KW-1185">Reference proteome</keyword>
<name>Q3J1E7_CERS4</name>
<dbReference type="GeneID" id="3719374"/>
<protein>
    <submittedName>
        <fullName evidence="1">Uncharacterized protein</fullName>
    </submittedName>
</protein>
<sequence length="218" mass="24520">MAKEVWSDAMHRTEKEVVSAEKWETLLAEAAADWPTSSKYLPELKQRLAEIIVQDGFPDPGAAIFHKGRFWCKRLEGERPVGKAISPGWAFTRAQAEPLTLPHEAADLYLKVIEVERALAAGNLESVFSHSLLLGLAHSRFNARRLHLKHVTRGKKVAGGQLNSAHKTNQRHIPMRTLRFARMAELVPKLGVENAARQCEAEGMGGWQGIKKQWDRFK</sequence>
<dbReference type="AlphaFoldDB" id="Q3J1E7"/>
<dbReference type="EnsemblBacteria" id="ABA79387">
    <property type="protein sequence ID" value="ABA79387"/>
    <property type="gene ID" value="RSP_6102"/>
</dbReference>
<organism evidence="1 2">
    <name type="scientific">Cereibacter sphaeroides (strain ATCC 17023 / DSM 158 / JCM 6121 / CCUG 31486 / LMG 2827 / NBRC 12203 / NCIMB 8253 / ATH 2.4.1.)</name>
    <name type="common">Rhodobacter sphaeroides</name>
    <dbReference type="NCBI Taxonomy" id="272943"/>
    <lineage>
        <taxon>Bacteria</taxon>
        <taxon>Pseudomonadati</taxon>
        <taxon>Pseudomonadota</taxon>
        <taxon>Alphaproteobacteria</taxon>
        <taxon>Rhodobacterales</taxon>
        <taxon>Paracoccaceae</taxon>
        <taxon>Cereibacter</taxon>
    </lineage>
</organism>
<dbReference type="Proteomes" id="UP000002703">
    <property type="component" value="Chromosome 1"/>
</dbReference>
<dbReference type="EMBL" id="CP000143">
    <property type="protein sequence ID" value="ABA79387.2"/>
    <property type="molecule type" value="Genomic_DNA"/>
</dbReference>
<reference evidence="2" key="1">
    <citation type="submission" date="2005-09" db="EMBL/GenBank/DDBJ databases">
        <title>Complete sequence of chromosome 1 of Rhodobacter sphaeroides 2.4.1.</title>
        <authorList>
            <person name="Copeland A."/>
            <person name="Lucas S."/>
            <person name="Lapidus A."/>
            <person name="Barry K."/>
            <person name="Detter J.C."/>
            <person name="Glavina T."/>
            <person name="Hammon N."/>
            <person name="Israni S."/>
            <person name="Pitluck S."/>
            <person name="Richardson P."/>
            <person name="Mackenzie C."/>
            <person name="Choudhary M."/>
            <person name="Larimer F."/>
            <person name="Hauser L.J."/>
            <person name="Land M."/>
            <person name="Donohue T.J."/>
            <person name="Kaplan S."/>
        </authorList>
    </citation>
    <scope>NUCLEOTIDE SEQUENCE [LARGE SCALE GENOMIC DNA]</scope>
    <source>
        <strain evidence="2">ATCC 17023 / DSM 158 / JCM 6121 / CCUG 31486 / LMG 2827 / NBRC 12203 / NCIMB 8253 / ATH 2.4.1.</strain>
    </source>
</reference>
<proteinExistence type="predicted"/>
<evidence type="ECO:0000313" key="1">
    <source>
        <dbReference type="EMBL" id="ABA79387.2"/>
    </source>
</evidence>
<dbReference type="STRING" id="272943.RSP_6102"/>
<evidence type="ECO:0000313" key="2">
    <source>
        <dbReference type="Proteomes" id="UP000002703"/>
    </source>
</evidence>
<dbReference type="RefSeq" id="WP_023003679.1">
    <property type="nucleotide sequence ID" value="NC_007493.2"/>
</dbReference>
<gene>
    <name evidence="1" type="ORF">RSP_6102</name>
</gene>
<accession>Q3J1E7</accession>
<dbReference type="OrthoDB" id="7850056at2"/>
<dbReference type="KEGG" id="rsp:RSP_6102"/>
<dbReference type="PATRIC" id="fig|272943.9.peg.2157"/>